<dbReference type="PRINTS" id="PR01438">
    <property type="entry name" value="UNVRSLSTRESS"/>
</dbReference>
<evidence type="ECO:0000256" key="1">
    <source>
        <dbReference type="ARBA" id="ARBA00008791"/>
    </source>
</evidence>
<dbReference type="InterPro" id="IPR006015">
    <property type="entry name" value="Universal_stress_UspA"/>
</dbReference>
<name>A0ABS0BAZ8_9GAMM</name>
<feature type="domain" description="UspA" evidence="2">
    <location>
        <begin position="150"/>
        <end position="271"/>
    </location>
</feature>
<dbReference type="EMBL" id="JADLZT010000006">
    <property type="protein sequence ID" value="MBF6024844.1"/>
    <property type="molecule type" value="Genomic_DNA"/>
</dbReference>
<comment type="similarity">
    <text evidence="1">Belongs to the universal stress protein A family.</text>
</comment>
<evidence type="ECO:0000259" key="2">
    <source>
        <dbReference type="Pfam" id="PF00582"/>
    </source>
</evidence>
<evidence type="ECO:0000313" key="3">
    <source>
        <dbReference type="EMBL" id="MBF6024844.1"/>
    </source>
</evidence>
<dbReference type="PANTHER" id="PTHR46268">
    <property type="entry name" value="STRESS RESPONSE PROTEIN NHAX"/>
    <property type="match status" value="1"/>
</dbReference>
<dbReference type="CDD" id="cd00293">
    <property type="entry name" value="USP-like"/>
    <property type="match status" value="1"/>
</dbReference>
<protein>
    <submittedName>
        <fullName evidence="3">Universal stress protein</fullName>
    </submittedName>
</protein>
<dbReference type="RefSeq" id="WP_194931428.1">
    <property type="nucleotide sequence ID" value="NZ_JADLZT010000006.1"/>
</dbReference>
<comment type="caution">
    <text evidence="3">The sequence shown here is derived from an EMBL/GenBank/DDBJ whole genome shotgun (WGS) entry which is preliminary data.</text>
</comment>
<reference evidence="3 4" key="1">
    <citation type="submission" date="2020-11" db="EMBL/GenBank/DDBJ databases">
        <title>Draft Genome Sequence and Secondary Metabolite Biosynthetic Potential of the Lysobacter niastensis Type strain DSM 18481.</title>
        <authorList>
            <person name="Turrini P."/>
            <person name="Artuso I."/>
            <person name="Tescari M."/>
            <person name="Lugli G.A."/>
            <person name="Frangipani E."/>
            <person name="Ventura M."/>
            <person name="Visca P."/>
        </authorList>
    </citation>
    <scope>NUCLEOTIDE SEQUENCE [LARGE SCALE GENOMIC DNA]</scope>
    <source>
        <strain evidence="3 4">DSM 18481</strain>
    </source>
</reference>
<dbReference type="Proteomes" id="UP001429984">
    <property type="component" value="Unassembled WGS sequence"/>
</dbReference>
<organism evidence="3 4">
    <name type="scientific">Lysobacter niastensis</name>
    <dbReference type="NCBI Taxonomy" id="380629"/>
    <lineage>
        <taxon>Bacteria</taxon>
        <taxon>Pseudomonadati</taxon>
        <taxon>Pseudomonadota</taxon>
        <taxon>Gammaproteobacteria</taxon>
        <taxon>Lysobacterales</taxon>
        <taxon>Lysobacteraceae</taxon>
        <taxon>Lysobacter</taxon>
    </lineage>
</organism>
<gene>
    <name evidence="3" type="ORF">IU514_12490</name>
</gene>
<accession>A0ABS0BAZ8</accession>
<evidence type="ECO:0000313" key="4">
    <source>
        <dbReference type="Proteomes" id="UP001429984"/>
    </source>
</evidence>
<dbReference type="PANTHER" id="PTHR46268:SF15">
    <property type="entry name" value="UNIVERSAL STRESS PROTEIN HP_0031"/>
    <property type="match status" value="1"/>
</dbReference>
<dbReference type="SUPFAM" id="SSF52402">
    <property type="entry name" value="Adenine nucleotide alpha hydrolases-like"/>
    <property type="match status" value="2"/>
</dbReference>
<dbReference type="Pfam" id="PF00582">
    <property type="entry name" value="Usp"/>
    <property type="match status" value="1"/>
</dbReference>
<proteinExistence type="inferred from homology"/>
<dbReference type="Gene3D" id="3.40.50.12370">
    <property type="match status" value="1"/>
</dbReference>
<dbReference type="InterPro" id="IPR006016">
    <property type="entry name" value="UspA"/>
</dbReference>
<sequence length="272" mass="29206">MRDILVLAQTSGPWTHATEYAARLAAMLGGSLTGLWCAPPPNAVIAGDVGAMVAVSVDLPDPELEVAVAAAGQFQRWAASLGVPHSDWLACEADTAAAVRHVGQWHDLLVLGSDQNAPWGGESALAEILVITRRPCLVVPEFQSRPPRLDRIAVAWDGSTTALRALHAAMPLLQRAGRVIVLDGEKGRDFRLSLPTFDLDRYWERHDMAVERVRLTNAVGPIGGALLSEAVAANADLLVMGAFGHTRLREWALGGVSRHMLEHSPIPLLMAH</sequence>
<keyword evidence="4" id="KW-1185">Reference proteome</keyword>